<organism evidence="2 3">
    <name type="scientific">Gulo gulo</name>
    <name type="common">Wolverine</name>
    <name type="synonym">Gluton</name>
    <dbReference type="NCBI Taxonomy" id="48420"/>
    <lineage>
        <taxon>Eukaryota</taxon>
        <taxon>Metazoa</taxon>
        <taxon>Chordata</taxon>
        <taxon>Craniata</taxon>
        <taxon>Vertebrata</taxon>
        <taxon>Euteleostomi</taxon>
        <taxon>Mammalia</taxon>
        <taxon>Eutheria</taxon>
        <taxon>Laurasiatheria</taxon>
        <taxon>Carnivora</taxon>
        <taxon>Caniformia</taxon>
        <taxon>Musteloidea</taxon>
        <taxon>Mustelidae</taxon>
        <taxon>Guloninae</taxon>
        <taxon>Gulo</taxon>
    </lineage>
</organism>
<reference evidence="2 3" key="1">
    <citation type="submission" date="2018-10" db="EMBL/GenBank/DDBJ databases">
        <authorList>
            <person name="Ekblom R."/>
            <person name="Jareborg N."/>
        </authorList>
    </citation>
    <scope>NUCLEOTIDE SEQUENCE [LARGE SCALE GENOMIC DNA]</scope>
    <source>
        <tissue evidence="2">Muscle</tissue>
    </source>
</reference>
<evidence type="ECO:0000313" key="3">
    <source>
        <dbReference type="Proteomes" id="UP000269945"/>
    </source>
</evidence>
<gene>
    <name evidence="2" type="ORF">BN2614_LOCUS8</name>
</gene>
<dbReference type="AlphaFoldDB" id="A0A9X9MAQ0"/>
<name>A0A9X9MAQ0_GULGU</name>
<proteinExistence type="predicted"/>
<feature type="compositionally biased region" description="Low complexity" evidence="1">
    <location>
        <begin position="131"/>
        <end position="149"/>
    </location>
</feature>
<accession>A0A9X9MAQ0</accession>
<evidence type="ECO:0000256" key="1">
    <source>
        <dbReference type="SAM" id="MobiDB-lite"/>
    </source>
</evidence>
<keyword evidence="3" id="KW-1185">Reference proteome</keyword>
<protein>
    <submittedName>
        <fullName evidence="2">Uncharacterized protein</fullName>
    </submittedName>
</protein>
<evidence type="ECO:0000313" key="2">
    <source>
        <dbReference type="EMBL" id="VCX40909.1"/>
    </source>
</evidence>
<sequence length="149" mass="15452">MGVGHCWTSTSLRVLPTEPPGREGAGGMAHTPNPAYFLLPYRPPAPCMMGKAILPLPPPLLLLPVQEGGGEAGAAAPHPSFLLICTHWPLQMHTTGAQPPLPSSPTQRGRGPDGAAQFGAGGFWDPLRPKTPGGTSPPSSGWTWGPLSL</sequence>
<dbReference type="EMBL" id="CYRY02045486">
    <property type="protein sequence ID" value="VCX40909.1"/>
    <property type="molecule type" value="Genomic_DNA"/>
</dbReference>
<feature type="region of interest" description="Disordered" evidence="1">
    <location>
        <begin position="1"/>
        <end position="28"/>
    </location>
</feature>
<feature type="region of interest" description="Disordered" evidence="1">
    <location>
        <begin position="94"/>
        <end position="149"/>
    </location>
</feature>
<comment type="caution">
    <text evidence="2">The sequence shown here is derived from an EMBL/GenBank/DDBJ whole genome shotgun (WGS) entry which is preliminary data.</text>
</comment>
<dbReference type="Proteomes" id="UP000269945">
    <property type="component" value="Unassembled WGS sequence"/>
</dbReference>